<organism evidence="2 3">
    <name type="scientific">Zophobas morio</name>
    <dbReference type="NCBI Taxonomy" id="2755281"/>
    <lineage>
        <taxon>Eukaryota</taxon>
        <taxon>Metazoa</taxon>
        <taxon>Ecdysozoa</taxon>
        <taxon>Arthropoda</taxon>
        <taxon>Hexapoda</taxon>
        <taxon>Insecta</taxon>
        <taxon>Pterygota</taxon>
        <taxon>Neoptera</taxon>
        <taxon>Endopterygota</taxon>
        <taxon>Coleoptera</taxon>
        <taxon>Polyphaga</taxon>
        <taxon>Cucujiformia</taxon>
        <taxon>Tenebrionidae</taxon>
        <taxon>Zophobas</taxon>
    </lineage>
</organism>
<name>A0AA38MK83_9CUCU</name>
<reference evidence="2" key="1">
    <citation type="journal article" date="2023" name="G3 (Bethesda)">
        <title>Whole genome assemblies of Zophobas morio and Tenebrio molitor.</title>
        <authorList>
            <person name="Kaur S."/>
            <person name="Stinson S.A."/>
            <person name="diCenzo G.C."/>
        </authorList>
    </citation>
    <scope>NUCLEOTIDE SEQUENCE</scope>
    <source>
        <strain evidence="2">QUZm001</strain>
    </source>
</reference>
<comment type="caution">
    <text evidence="2">The sequence shown here is derived from an EMBL/GenBank/DDBJ whole genome shotgun (WGS) entry which is preliminary data.</text>
</comment>
<dbReference type="AlphaFoldDB" id="A0AA38MK83"/>
<dbReference type="Proteomes" id="UP001168821">
    <property type="component" value="Unassembled WGS sequence"/>
</dbReference>
<dbReference type="EMBL" id="JALNTZ010000003">
    <property type="protein sequence ID" value="KAJ3658958.1"/>
    <property type="molecule type" value="Genomic_DNA"/>
</dbReference>
<proteinExistence type="predicted"/>
<feature type="compositionally biased region" description="Low complexity" evidence="1">
    <location>
        <begin position="94"/>
        <end position="104"/>
    </location>
</feature>
<evidence type="ECO:0000256" key="1">
    <source>
        <dbReference type="SAM" id="MobiDB-lite"/>
    </source>
</evidence>
<accession>A0AA38MK83</accession>
<evidence type="ECO:0000313" key="3">
    <source>
        <dbReference type="Proteomes" id="UP001168821"/>
    </source>
</evidence>
<gene>
    <name evidence="2" type="ORF">Zmor_010670</name>
</gene>
<evidence type="ECO:0000313" key="2">
    <source>
        <dbReference type="EMBL" id="KAJ3658958.1"/>
    </source>
</evidence>
<protein>
    <submittedName>
        <fullName evidence="2">Uncharacterized protein</fullName>
    </submittedName>
</protein>
<sequence>MCELKRGWGHRCSGCKLRLVPSLSRPRLNLSRYLLFILSFRRRDIGRGFRARADTQPDAGPLLQHHVELLAQDSVISTFRVSAAEHPRAPGQPDSANLDDSSGDSGDGGRSGVVLMDESAT</sequence>
<keyword evidence="3" id="KW-1185">Reference proteome</keyword>
<feature type="region of interest" description="Disordered" evidence="1">
    <location>
        <begin position="81"/>
        <end position="121"/>
    </location>
</feature>